<gene>
    <name evidence="1" type="ORF">IP97_01369</name>
</gene>
<name>A0A562KH06_9FLAO</name>
<dbReference type="OrthoDB" id="1364277at2"/>
<dbReference type="EMBL" id="VLKM01000005">
    <property type="protein sequence ID" value="TWH94657.1"/>
    <property type="molecule type" value="Genomic_DNA"/>
</dbReference>
<keyword evidence="2" id="KW-1185">Reference proteome</keyword>
<reference evidence="1 2" key="1">
    <citation type="journal article" date="2015" name="Stand. Genomic Sci.">
        <title>Genomic Encyclopedia of Bacterial and Archaeal Type Strains, Phase III: the genomes of soil and plant-associated and newly described type strains.</title>
        <authorList>
            <person name="Whitman W.B."/>
            <person name="Woyke T."/>
            <person name="Klenk H.P."/>
            <person name="Zhou Y."/>
            <person name="Lilburn T.G."/>
            <person name="Beck B.J."/>
            <person name="De Vos P."/>
            <person name="Vandamme P."/>
            <person name="Eisen J.A."/>
            <person name="Garrity G."/>
            <person name="Hugenholtz P."/>
            <person name="Kyrpides N.C."/>
        </authorList>
    </citation>
    <scope>NUCLEOTIDE SEQUENCE [LARGE SCALE GENOMIC DNA]</scope>
    <source>
        <strain evidence="1 2">CGMCC 1.6844</strain>
    </source>
</reference>
<proteinExistence type="predicted"/>
<sequence>MIQYILTIFFATTLISCKTTETIVQENNLSASYETWVAGVRGGGSGINFYVDLKTELSEGIELKKVIFRGHEAPFEKQDALHFIARIKTEGNQQKFEGDDTKIYASTKNALTLAEKDAVLIFFKNGKEIRQTIKVVKEKPGLEYPSTKPKN</sequence>
<protein>
    <submittedName>
        <fullName evidence="1">Uncharacterized protein</fullName>
    </submittedName>
</protein>
<dbReference type="RefSeq" id="WP_133608814.1">
    <property type="nucleotide sequence ID" value="NZ_SNZC01000002.1"/>
</dbReference>
<dbReference type="Proteomes" id="UP000315312">
    <property type="component" value="Unassembled WGS sequence"/>
</dbReference>
<accession>A0A562KH06</accession>
<comment type="caution">
    <text evidence="1">The sequence shown here is derived from an EMBL/GenBank/DDBJ whole genome shotgun (WGS) entry which is preliminary data.</text>
</comment>
<evidence type="ECO:0000313" key="1">
    <source>
        <dbReference type="EMBL" id="TWH94657.1"/>
    </source>
</evidence>
<organism evidence="1 2">
    <name type="scientific">Flavobacterium cheniae</name>
    <dbReference type="NCBI Taxonomy" id="295428"/>
    <lineage>
        <taxon>Bacteria</taxon>
        <taxon>Pseudomonadati</taxon>
        <taxon>Bacteroidota</taxon>
        <taxon>Flavobacteriia</taxon>
        <taxon>Flavobacteriales</taxon>
        <taxon>Flavobacteriaceae</taxon>
        <taxon>Flavobacterium</taxon>
    </lineage>
</organism>
<dbReference type="AlphaFoldDB" id="A0A562KH06"/>
<evidence type="ECO:0000313" key="2">
    <source>
        <dbReference type="Proteomes" id="UP000315312"/>
    </source>
</evidence>